<proteinExistence type="inferred from homology"/>
<evidence type="ECO:0000256" key="1">
    <source>
        <dbReference type="ARBA" id="ARBA00010333"/>
    </source>
</evidence>
<dbReference type="OrthoDB" id="5296159at2"/>
<name>A0A437R260_9GAMM</name>
<dbReference type="EMBL" id="SACS01000003">
    <property type="protein sequence ID" value="RVU40848.1"/>
    <property type="molecule type" value="Genomic_DNA"/>
</dbReference>
<dbReference type="AlphaFoldDB" id="A0A437R260"/>
<evidence type="ECO:0000313" key="5">
    <source>
        <dbReference type="EMBL" id="RVU40848.1"/>
    </source>
</evidence>
<protein>
    <submittedName>
        <fullName evidence="5">Transporter substrate-binding domain-containing protein</fullName>
    </submittedName>
</protein>
<feature type="region of interest" description="Disordered" evidence="3">
    <location>
        <begin position="268"/>
        <end position="289"/>
    </location>
</feature>
<dbReference type="PANTHER" id="PTHR35936:SF25">
    <property type="entry name" value="ABC TRANSPORTER SUBSTRATE-BINDING PROTEIN"/>
    <property type="match status" value="1"/>
</dbReference>
<comment type="similarity">
    <text evidence="1">Belongs to the bacterial solute-binding protein 3 family.</text>
</comment>
<evidence type="ECO:0000259" key="4">
    <source>
        <dbReference type="Pfam" id="PF00497"/>
    </source>
</evidence>
<comment type="caution">
    <text evidence="5">The sequence shown here is derived from an EMBL/GenBank/DDBJ whole genome shotgun (WGS) entry which is preliminary data.</text>
</comment>
<dbReference type="RefSeq" id="WP_127697857.1">
    <property type="nucleotide sequence ID" value="NZ_SACS01000003.1"/>
</dbReference>
<evidence type="ECO:0000313" key="6">
    <source>
        <dbReference type="Proteomes" id="UP000283077"/>
    </source>
</evidence>
<gene>
    <name evidence="5" type="ORF">EOE67_04525</name>
</gene>
<evidence type="ECO:0000256" key="2">
    <source>
        <dbReference type="ARBA" id="ARBA00022729"/>
    </source>
</evidence>
<dbReference type="PANTHER" id="PTHR35936">
    <property type="entry name" value="MEMBRANE-BOUND LYTIC MUREIN TRANSGLYCOSYLASE F"/>
    <property type="match status" value="1"/>
</dbReference>
<sequence length="289" mass="32442">MLQGTRKLMFWTRALANLMLLLLMVPMLFMSTAVSAQQSEKPLPPLKISAGEWPPFLGEHLPNNGTAAVLIRELFANAGYSVEFHFLPWARAYHDTAAGRYDATAIWMFAENRLTDYLYSDAVLEEKFVLFHLKQQPLAWKTLADLKNLQLGGGLGYSYGPAFDQALAKGELTVTRVNSTEQNFRRLVARRIDAFAEEIQVGYYVLQSLPKELAAQITHHPTPLLRNQSFLLFPKQSAQSEKLKTLFNQQLAAAKKSGRYEQLFHQALLQPSKNDAQQGDEASGNADSP</sequence>
<accession>A0A437R260</accession>
<reference evidence="5 6" key="1">
    <citation type="submission" date="2019-01" db="EMBL/GenBank/DDBJ databases">
        <authorList>
            <person name="Chen W.-M."/>
        </authorList>
    </citation>
    <scope>NUCLEOTIDE SEQUENCE [LARGE SCALE GENOMIC DNA]</scope>
    <source>
        <strain evidence="5 6">KYPC3</strain>
    </source>
</reference>
<organism evidence="5 6">
    <name type="scientific">Rheinheimera riviphila</name>
    <dbReference type="NCBI Taxonomy" id="1834037"/>
    <lineage>
        <taxon>Bacteria</taxon>
        <taxon>Pseudomonadati</taxon>
        <taxon>Pseudomonadota</taxon>
        <taxon>Gammaproteobacteria</taxon>
        <taxon>Chromatiales</taxon>
        <taxon>Chromatiaceae</taxon>
        <taxon>Rheinheimera</taxon>
    </lineage>
</organism>
<dbReference type="Pfam" id="PF00497">
    <property type="entry name" value="SBP_bac_3"/>
    <property type="match status" value="1"/>
</dbReference>
<dbReference type="InterPro" id="IPR001638">
    <property type="entry name" value="Solute-binding_3/MltF_N"/>
</dbReference>
<dbReference type="Gene3D" id="3.40.190.10">
    <property type="entry name" value="Periplasmic binding protein-like II"/>
    <property type="match status" value="2"/>
</dbReference>
<feature type="domain" description="Solute-binding protein family 3/N-terminal" evidence="4">
    <location>
        <begin position="63"/>
        <end position="266"/>
    </location>
</feature>
<dbReference type="Proteomes" id="UP000283077">
    <property type="component" value="Unassembled WGS sequence"/>
</dbReference>
<keyword evidence="6" id="KW-1185">Reference proteome</keyword>
<dbReference type="SUPFAM" id="SSF53850">
    <property type="entry name" value="Periplasmic binding protein-like II"/>
    <property type="match status" value="1"/>
</dbReference>
<evidence type="ECO:0000256" key="3">
    <source>
        <dbReference type="SAM" id="MobiDB-lite"/>
    </source>
</evidence>
<keyword evidence="2" id="KW-0732">Signal</keyword>